<dbReference type="GO" id="GO:0007165">
    <property type="term" value="P:signal transduction"/>
    <property type="evidence" value="ECO:0007669"/>
    <property type="project" value="TreeGrafter"/>
</dbReference>
<dbReference type="CDD" id="cd01637">
    <property type="entry name" value="IMPase_like"/>
    <property type="match status" value="1"/>
</dbReference>
<evidence type="ECO:0000256" key="1">
    <source>
        <dbReference type="ARBA" id="ARBA00022723"/>
    </source>
</evidence>
<dbReference type="PANTHER" id="PTHR20854:SF4">
    <property type="entry name" value="INOSITOL-1-MONOPHOSPHATASE-RELATED"/>
    <property type="match status" value="1"/>
</dbReference>
<evidence type="ECO:0000313" key="3">
    <source>
        <dbReference type="EMBL" id="MPN15813.1"/>
    </source>
</evidence>
<evidence type="ECO:0000256" key="2">
    <source>
        <dbReference type="ARBA" id="ARBA00022842"/>
    </source>
</evidence>
<reference evidence="3" key="1">
    <citation type="submission" date="2019-08" db="EMBL/GenBank/DDBJ databases">
        <authorList>
            <person name="Kucharzyk K."/>
            <person name="Murdoch R.W."/>
            <person name="Higgins S."/>
            <person name="Loffler F."/>
        </authorList>
    </citation>
    <scope>NUCLEOTIDE SEQUENCE</scope>
</reference>
<dbReference type="PROSITE" id="PS00630">
    <property type="entry name" value="IMP_2"/>
    <property type="match status" value="1"/>
</dbReference>
<organism evidence="3">
    <name type="scientific">bioreactor metagenome</name>
    <dbReference type="NCBI Taxonomy" id="1076179"/>
    <lineage>
        <taxon>unclassified sequences</taxon>
        <taxon>metagenomes</taxon>
        <taxon>ecological metagenomes</taxon>
    </lineage>
</organism>
<dbReference type="EMBL" id="VSSQ01062666">
    <property type="protein sequence ID" value="MPN15813.1"/>
    <property type="molecule type" value="Genomic_DNA"/>
</dbReference>
<dbReference type="PRINTS" id="PR00377">
    <property type="entry name" value="IMPHPHTASES"/>
</dbReference>
<gene>
    <name evidence="3" type="ORF">SDC9_163149</name>
</gene>
<comment type="caution">
    <text evidence="3">The sequence shown here is derived from an EMBL/GenBank/DDBJ whole genome shotgun (WGS) entry which is preliminary data.</text>
</comment>
<dbReference type="PANTHER" id="PTHR20854">
    <property type="entry name" value="INOSITOL MONOPHOSPHATASE"/>
    <property type="match status" value="1"/>
</dbReference>
<sequence length="269" mass="30828">MATMEMNQKLDLIFKKFETAKKVVLKAGENVKEKVLIQVDLKDNDISDLVTNCDVECQTMIIEEIKKEYSDDSWLSEENVKDIHSSNLWILDPIDGTTNFVMMKKNYAISLAYYHEGIPMFGLVYDVESDVLYHCIKDQGAFKNDLRLNRLKEHKLSESILDGSLKSLLSFQQAHELNLKVLTRKIRGHRSFGCSSLTICHIAENEKQLFVSNHVKLWDYAAARIVLEEVGGCIETLTSLAKMDENQTCIAASSKNLLDEFKQELVRWN</sequence>
<dbReference type="GO" id="GO:0008934">
    <property type="term" value="F:inositol monophosphate 1-phosphatase activity"/>
    <property type="evidence" value="ECO:0007669"/>
    <property type="project" value="TreeGrafter"/>
</dbReference>
<keyword evidence="2" id="KW-0460">Magnesium</keyword>
<keyword evidence="1" id="KW-0479">Metal-binding</keyword>
<dbReference type="AlphaFoldDB" id="A0A645FUV1"/>
<dbReference type="Gene3D" id="3.40.190.80">
    <property type="match status" value="1"/>
</dbReference>
<dbReference type="GO" id="GO:0046854">
    <property type="term" value="P:phosphatidylinositol phosphate biosynthetic process"/>
    <property type="evidence" value="ECO:0007669"/>
    <property type="project" value="InterPro"/>
</dbReference>
<proteinExistence type="predicted"/>
<dbReference type="InterPro" id="IPR020550">
    <property type="entry name" value="Inositol_monophosphatase_CS"/>
</dbReference>
<name>A0A645FUV1_9ZZZZ</name>
<dbReference type="GO" id="GO:0046872">
    <property type="term" value="F:metal ion binding"/>
    <property type="evidence" value="ECO:0007669"/>
    <property type="project" value="UniProtKB-KW"/>
</dbReference>
<dbReference type="InterPro" id="IPR000760">
    <property type="entry name" value="Inositol_monophosphatase-like"/>
</dbReference>
<evidence type="ECO:0008006" key="4">
    <source>
        <dbReference type="Google" id="ProtNLM"/>
    </source>
</evidence>
<accession>A0A645FUV1</accession>
<protein>
    <recommendedName>
        <fullName evidence="4">Fructose-bisphosphatase</fullName>
    </recommendedName>
</protein>
<dbReference type="Gene3D" id="3.30.540.10">
    <property type="entry name" value="Fructose-1,6-Bisphosphatase, subunit A, domain 1"/>
    <property type="match status" value="1"/>
</dbReference>
<dbReference type="GO" id="GO:0006020">
    <property type="term" value="P:inositol metabolic process"/>
    <property type="evidence" value="ECO:0007669"/>
    <property type="project" value="TreeGrafter"/>
</dbReference>
<dbReference type="SUPFAM" id="SSF56655">
    <property type="entry name" value="Carbohydrate phosphatase"/>
    <property type="match status" value="1"/>
</dbReference>
<dbReference type="Pfam" id="PF00459">
    <property type="entry name" value="Inositol_P"/>
    <property type="match status" value="1"/>
</dbReference>